<reference evidence="2 3" key="1">
    <citation type="submission" date="2024-09" db="EMBL/GenBank/DDBJ databases">
        <authorList>
            <person name="Zhang Z.-H."/>
        </authorList>
    </citation>
    <scope>NUCLEOTIDE SEQUENCE [LARGE SCALE GENOMIC DNA]</scope>
    <source>
        <strain evidence="2 3">HHTR114</strain>
    </source>
</reference>
<sequence length="254" mass="28211">MLLRRISEHVKAQNWTAVALDFVIVVVGVFIGIQVSNWNAARVDRIRAQDYLARIGADLDVDIAAIDDRLNFWGQVADYGAQGLDYAETGDANGHTQWELLLGYFQASQVAELIPSQATFDELKSAGELGLVSDPAFRNALGDYYMFSASATVTERPPYREHIRGVIPLRIQNYIWENCYASDGSELQQLLPCPSPVDEARAAELVDKISSDAALMAELRYWISSMRVAELIGEGRMKKAAALRQSVNEQRAGR</sequence>
<gene>
    <name evidence="2" type="ORF">ACFMB1_10585</name>
</gene>
<accession>A0ABW1L147</accession>
<dbReference type="RefSeq" id="WP_379882784.1">
    <property type="nucleotide sequence ID" value="NZ_JBHPON010000002.1"/>
</dbReference>
<evidence type="ECO:0000313" key="2">
    <source>
        <dbReference type="EMBL" id="MFC6035992.1"/>
    </source>
</evidence>
<protein>
    <submittedName>
        <fullName evidence="2">Uncharacterized protein</fullName>
    </submittedName>
</protein>
<keyword evidence="3" id="KW-1185">Reference proteome</keyword>
<feature type="transmembrane region" description="Helical" evidence="1">
    <location>
        <begin position="12"/>
        <end position="33"/>
    </location>
</feature>
<organism evidence="2 3">
    <name type="scientific">Hyphococcus aureus</name>
    <dbReference type="NCBI Taxonomy" id="2666033"/>
    <lineage>
        <taxon>Bacteria</taxon>
        <taxon>Pseudomonadati</taxon>
        <taxon>Pseudomonadota</taxon>
        <taxon>Alphaproteobacteria</taxon>
        <taxon>Parvularculales</taxon>
        <taxon>Parvularculaceae</taxon>
        <taxon>Hyphococcus</taxon>
    </lineage>
</organism>
<keyword evidence="1" id="KW-0812">Transmembrane</keyword>
<dbReference type="Proteomes" id="UP001596116">
    <property type="component" value="Unassembled WGS sequence"/>
</dbReference>
<name>A0ABW1L147_9PROT</name>
<keyword evidence="1" id="KW-1133">Transmembrane helix</keyword>
<dbReference type="EMBL" id="JBHPON010000002">
    <property type="protein sequence ID" value="MFC6035992.1"/>
    <property type="molecule type" value="Genomic_DNA"/>
</dbReference>
<proteinExistence type="predicted"/>
<keyword evidence="1" id="KW-0472">Membrane</keyword>
<evidence type="ECO:0000313" key="3">
    <source>
        <dbReference type="Proteomes" id="UP001596116"/>
    </source>
</evidence>
<comment type="caution">
    <text evidence="2">The sequence shown here is derived from an EMBL/GenBank/DDBJ whole genome shotgun (WGS) entry which is preliminary data.</text>
</comment>
<evidence type="ECO:0000256" key="1">
    <source>
        <dbReference type="SAM" id="Phobius"/>
    </source>
</evidence>